<name>A0ACB9CI77_ARCLA</name>
<sequence length="78" mass="9167">MRTVRRFHQLHEHLFPRSLIMGREGARTRRTGEGKDQISSIHPFGKVSDRTVRVGARIKLRTPDMRNLERTDKGKKKM</sequence>
<comment type="caution">
    <text evidence="1">The sequence shown here is derived from an EMBL/GenBank/DDBJ whole genome shotgun (WGS) entry which is preliminary data.</text>
</comment>
<dbReference type="EMBL" id="CM042050">
    <property type="protein sequence ID" value="KAI3734012.1"/>
    <property type="molecule type" value="Genomic_DNA"/>
</dbReference>
<evidence type="ECO:0000313" key="1">
    <source>
        <dbReference type="EMBL" id="KAI3734012.1"/>
    </source>
</evidence>
<organism evidence="1 2">
    <name type="scientific">Arctium lappa</name>
    <name type="common">Greater burdock</name>
    <name type="synonym">Lappa major</name>
    <dbReference type="NCBI Taxonomy" id="4217"/>
    <lineage>
        <taxon>Eukaryota</taxon>
        <taxon>Viridiplantae</taxon>
        <taxon>Streptophyta</taxon>
        <taxon>Embryophyta</taxon>
        <taxon>Tracheophyta</taxon>
        <taxon>Spermatophyta</taxon>
        <taxon>Magnoliopsida</taxon>
        <taxon>eudicotyledons</taxon>
        <taxon>Gunneridae</taxon>
        <taxon>Pentapetalae</taxon>
        <taxon>asterids</taxon>
        <taxon>campanulids</taxon>
        <taxon>Asterales</taxon>
        <taxon>Asteraceae</taxon>
        <taxon>Carduoideae</taxon>
        <taxon>Cardueae</taxon>
        <taxon>Arctiinae</taxon>
        <taxon>Arctium</taxon>
    </lineage>
</organism>
<gene>
    <name evidence="1" type="ORF">L6452_13472</name>
</gene>
<protein>
    <submittedName>
        <fullName evidence="1">Uncharacterized protein</fullName>
    </submittedName>
</protein>
<reference evidence="1 2" key="2">
    <citation type="journal article" date="2022" name="Mol. Ecol. Resour.">
        <title>The genomes of chicory, endive, great burdock and yacon provide insights into Asteraceae paleo-polyploidization history and plant inulin production.</title>
        <authorList>
            <person name="Fan W."/>
            <person name="Wang S."/>
            <person name="Wang H."/>
            <person name="Wang A."/>
            <person name="Jiang F."/>
            <person name="Liu H."/>
            <person name="Zhao H."/>
            <person name="Xu D."/>
            <person name="Zhang Y."/>
        </authorList>
    </citation>
    <scope>NUCLEOTIDE SEQUENCE [LARGE SCALE GENOMIC DNA]</scope>
    <source>
        <strain evidence="2">cv. Niubang</strain>
    </source>
</reference>
<proteinExistence type="predicted"/>
<dbReference type="Proteomes" id="UP001055879">
    <property type="component" value="Linkage Group LG04"/>
</dbReference>
<accession>A0ACB9CI77</accession>
<keyword evidence="2" id="KW-1185">Reference proteome</keyword>
<reference evidence="2" key="1">
    <citation type="journal article" date="2022" name="Mol. Ecol. Resour.">
        <title>The genomes of chicory, endive, great burdock and yacon provide insights into Asteraceae palaeo-polyploidization history and plant inulin production.</title>
        <authorList>
            <person name="Fan W."/>
            <person name="Wang S."/>
            <person name="Wang H."/>
            <person name="Wang A."/>
            <person name="Jiang F."/>
            <person name="Liu H."/>
            <person name="Zhao H."/>
            <person name="Xu D."/>
            <person name="Zhang Y."/>
        </authorList>
    </citation>
    <scope>NUCLEOTIDE SEQUENCE [LARGE SCALE GENOMIC DNA]</scope>
    <source>
        <strain evidence="2">cv. Niubang</strain>
    </source>
</reference>
<evidence type="ECO:0000313" key="2">
    <source>
        <dbReference type="Proteomes" id="UP001055879"/>
    </source>
</evidence>